<feature type="region of interest" description="Disordered" evidence="1">
    <location>
        <begin position="55"/>
        <end position="86"/>
    </location>
</feature>
<protein>
    <submittedName>
        <fullName evidence="2">Uncharacterized protein</fullName>
    </submittedName>
</protein>
<dbReference type="EMBL" id="UINC01111543">
    <property type="protein sequence ID" value="SVC79839.1"/>
    <property type="molecule type" value="Genomic_DNA"/>
</dbReference>
<organism evidence="2">
    <name type="scientific">marine metagenome</name>
    <dbReference type="NCBI Taxonomy" id="408172"/>
    <lineage>
        <taxon>unclassified sequences</taxon>
        <taxon>metagenomes</taxon>
        <taxon>ecological metagenomes</taxon>
    </lineage>
</organism>
<feature type="non-terminal residue" evidence="2">
    <location>
        <position position="211"/>
    </location>
</feature>
<name>A0A382Q2Q9_9ZZZZ</name>
<proteinExistence type="predicted"/>
<feature type="region of interest" description="Disordered" evidence="1">
    <location>
        <begin position="190"/>
        <end position="211"/>
    </location>
</feature>
<gene>
    <name evidence="2" type="ORF">METZ01_LOCUS332693</name>
</gene>
<feature type="compositionally biased region" description="Basic and acidic residues" evidence="1">
    <location>
        <begin position="61"/>
        <end position="71"/>
    </location>
</feature>
<accession>A0A382Q2Q9</accession>
<evidence type="ECO:0000256" key="1">
    <source>
        <dbReference type="SAM" id="MobiDB-lite"/>
    </source>
</evidence>
<evidence type="ECO:0000313" key="2">
    <source>
        <dbReference type="EMBL" id="SVC79839.1"/>
    </source>
</evidence>
<dbReference type="AlphaFoldDB" id="A0A382Q2Q9"/>
<reference evidence="2" key="1">
    <citation type="submission" date="2018-05" db="EMBL/GenBank/DDBJ databases">
        <authorList>
            <person name="Lanie J.A."/>
            <person name="Ng W.-L."/>
            <person name="Kazmierczak K.M."/>
            <person name="Andrzejewski T.M."/>
            <person name="Davidsen T.M."/>
            <person name="Wayne K.J."/>
            <person name="Tettelin H."/>
            <person name="Glass J.I."/>
            <person name="Rusch D."/>
            <person name="Podicherti R."/>
            <person name="Tsui H.-C.T."/>
            <person name="Winkler M.E."/>
        </authorList>
    </citation>
    <scope>NUCLEOTIDE SEQUENCE</scope>
</reference>
<sequence>MLGVSRGKTALAFLLVAIMLTSFSANMVPAPQSLDTEPIRNDSSTVSYDLYFASAPGGHPTDGRITTERPDSGGQEEESASGTNVEFSTDQMLSDLVVTGTPNGNQYELEIVLFLKATGQEGSTVDWTVSVIAGTSIIGTEDWTTDACTPSVLGGNSCGFDERYFHPSWGGNSDFDVETGERLKVVVSADMDCDSGGGGTDPPNGTGDDTS</sequence>
<feature type="compositionally biased region" description="Low complexity" evidence="1">
    <location>
        <begin position="201"/>
        <end position="211"/>
    </location>
</feature>